<dbReference type="Pfam" id="PF07727">
    <property type="entry name" value="RVT_2"/>
    <property type="match status" value="1"/>
</dbReference>
<evidence type="ECO:0000256" key="13">
    <source>
        <dbReference type="ARBA" id="ARBA00022842"/>
    </source>
</evidence>
<evidence type="ECO:0000256" key="12">
    <source>
        <dbReference type="ARBA" id="ARBA00022840"/>
    </source>
</evidence>
<evidence type="ECO:0000256" key="2">
    <source>
        <dbReference type="ARBA" id="ARBA00022578"/>
    </source>
</evidence>
<keyword evidence="9" id="KW-0064">Aspartyl protease</keyword>
<keyword evidence="5" id="KW-0548">Nucleotidyltransferase</keyword>
<dbReference type="GO" id="GO:0005524">
    <property type="term" value="F:ATP binding"/>
    <property type="evidence" value="ECO:0007669"/>
    <property type="project" value="UniProtKB-KW"/>
</dbReference>
<dbReference type="InterPro" id="IPR057670">
    <property type="entry name" value="SH3_retrovirus"/>
</dbReference>
<keyword evidence="13" id="KW-0460">Magnesium</keyword>
<evidence type="ECO:0000313" key="24">
    <source>
        <dbReference type="EMBL" id="CCF49923.1"/>
    </source>
</evidence>
<dbReference type="STRING" id="1128400.I2FSN0"/>
<keyword evidence="10" id="KW-0255">Endonuclease</keyword>
<dbReference type="HOGENOM" id="CLU_005228_0_0_1"/>
<evidence type="ECO:0000256" key="16">
    <source>
        <dbReference type="ARBA" id="ARBA00022918"/>
    </source>
</evidence>
<name>I2FSN0_USTHO</name>
<dbReference type="AlphaFoldDB" id="I2FSN0"/>
<evidence type="ECO:0000256" key="17">
    <source>
        <dbReference type="ARBA" id="ARBA00022932"/>
    </source>
</evidence>
<evidence type="ECO:0000256" key="1">
    <source>
        <dbReference type="ARBA" id="ARBA00002180"/>
    </source>
</evidence>
<gene>
    <name evidence="24" type="ORF">UHOR_13996</name>
</gene>
<keyword evidence="17" id="KW-0239">DNA-directed DNA polymerase</keyword>
<dbReference type="GO" id="GO:0004190">
    <property type="term" value="F:aspartic-type endopeptidase activity"/>
    <property type="evidence" value="ECO:0007669"/>
    <property type="project" value="UniProtKB-KW"/>
</dbReference>
<feature type="domain" description="Integrase catalytic" evidence="23">
    <location>
        <begin position="551"/>
        <end position="643"/>
    </location>
</feature>
<dbReference type="GO" id="GO:0003887">
    <property type="term" value="F:DNA-directed DNA polymerase activity"/>
    <property type="evidence" value="ECO:0007669"/>
    <property type="project" value="UniProtKB-KW"/>
</dbReference>
<dbReference type="GO" id="GO:0032196">
    <property type="term" value="P:transposition"/>
    <property type="evidence" value="ECO:0007669"/>
    <property type="project" value="UniProtKB-KW"/>
</dbReference>
<dbReference type="eggNOG" id="KOG0017">
    <property type="taxonomic scope" value="Eukaryota"/>
</dbReference>
<keyword evidence="4" id="KW-0645">Protease</keyword>
<keyword evidence="25" id="KW-1185">Reference proteome</keyword>
<dbReference type="InterPro" id="IPR012337">
    <property type="entry name" value="RNaseH-like_sf"/>
</dbReference>
<dbReference type="InterPro" id="IPR001584">
    <property type="entry name" value="Integrase_cat-core"/>
</dbReference>
<dbReference type="GO" id="GO:0004519">
    <property type="term" value="F:endonuclease activity"/>
    <property type="evidence" value="ECO:0007669"/>
    <property type="project" value="UniProtKB-KW"/>
</dbReference>
<evidence type="ECO:0000256" key="15">
    <source>
        <dbReference type="ARBA" id="ARBA00022908"/>
    </source>
</evidence>
<keyword evidence="16" id="KW-0695">RNA-directed DNA polymerase</keyword>
<keyword evidence="6" id="KW-0540">Nuclease</keyword>
<dbReference type="InterPro" id="IPR039537">
    <property type="entry name" value="Retrotran_Ty1/copia-like"/>
</dbReference>
<keyword evidence="17" id="KW-0808">Transferase</keyword>
<proteinExistence type="predicted"/>
<comment type="catalytic activity">
    <reaction evidence="22">
        <text>DNA(n) + a 2'-deoxyribonucleoside 5'-triphosphate = DNA(n+1) + diphosphate</text>
        <dbReference type="Rhea" id="RHEA:22508"/>
        <dbReference type="Rhea" id="RHEA-COMP:17339"/>
        <dbReference type="Rhea" id="RHEA-COMP:17340"/>
        <dbReference type="ChEBI" id="CHEBI:33019"/>
        <dbReference type="ChEBI" id="CHEBI:61560"/>
        <dbReference type="ChEBI" id="CHEBI:173112"/>
        <dbReference type="EC" id="2.7.7.7"/>
    </reaction>
</comment>
<evidence type="ECO:0000313" key="25">
    <source>
        <dbReference type="Proteomes" id="UP000006174"/>
    </source>
</evidence>
<dbReference type="GO" id="GO:0046872">
    <property type="term" value="F:metal ion binding"/>
    <property type="evidence" value="ECO:0007669"/>
    <property type="project" value="UniProtKB-KW"/>
</dbReference>
<keyword evidence="14" id="KW-0694">RNA-binding</keyword>
<keyword evidence="11" id="KW-0378">Hydrolase</keyword>
<dbReference type="GO" id="GO:0006508">
    <property type="term" value="P:proteolysis"/>
    <property type="evidence" value="ECO:0007669"/>
    <property type="project" value="UniProtKB-KW"/>
</dbReference>
<keyword evidence="12" id="KW-0067">ATP-binding</keyword>
<organism evidence="24 25">
    <name type="scientific">Ustilago hordei</name>
    <name type="common">Barley covered smut fungus</name>
    <dbReference type="NCBI Taxonomy" id="120017"/>
    <lineage>
        <taxon>Eukaryota</taxon>
        <taxon>Fungi</taxon>
        <taxon>Dikarya</taxon>
        <taxon>Basidiomycota</taxon>
        <taxon>Ustilaginomycotina</taxon>
        <taxon>Ustilaginomycetes</taxon>
        <taxon>Ustilaginales</taxon>
        <taxon>Ustilaginaceae</taxon>
        <taxon>Ustilago</taxon>
    </lineage>
</organism>
<comment type="catalytic activity">
    <reaction evidence="21">
        <text>DNA(n) + a 2'-deoxyribonucleoside 5'-triphosphate = DNA(n+1) + diphosphate</text>
        <dbReference type="Rhea" id="RHEA:22508"/>
        <dbReference type="Rhea" id="RHEA-COMP:17339"/>
        <dbReference type="Rhea" id="RHEA-COMP:17340"/>
        <dbReference type="ChEBI" id="CHEBI:33019"/>
        <dbReference type="ChEBI" id="CHEBI:61560"/>
        <dbReference type="ChEBI" id="CHEBI:173112"/>
        <dbReference type="EC" id="2.7.7.49"/>
    </reaction>
</comment>
<dbReference type="GO" id="GO:0005634">
    <property type="term" value="C:nucleus"/>
    <property type="evidence" value="ECO:0007669"/>
    <property type="project" value="UniProtKB-ARBA"/>
</dbReference>
<evidence type="ECO:0000256" key="8">
    <source>
        <dbReference type="ARBA" id="ARBA00022741"/>
    </source>
</evidence>
<dbReference type="Pfam" id="PF25597">
    <property type="entry name" value="SH3_retrovirus"/>
    <property type="match status" value="1"/>
</dbReference>
<evidence type="ECO:0000256" key="9">
    <source>
        <dbReference type="ARBA" id="ARBA00022750"/>
    </source>
</evidence>
<keyword evidence="19" id="KW-0233">DNA recombination</keyword>
<reference evidence="24 25" key="1">
    <citation type="journal article" date="2012" name="Plant Cell">
        <title>Genome comparison of barley and maize smut fungi reveals targeted loss of RNA silencing components and species-specific presence of transposable elements.</title>
        <authorList>
            <person name="Laurie J.D."/>
            <person name="Ali S."/>
            <person name="Linning R."/>
            <person name="Mannhaupt G."/>
            <person name="Wong P."/>
            <person name="Gueldener U."/>
            <person name="Muensterkoetter M."/>
            <person name="Moore R."/>
            <person name="Kahmann R."/>
            <person name="Bakkeren G."/>
            <person name="Schirawski J."/>
        </authorList>
    </citation>
    <scope>NUCLEOTIDE SEQUENCE [LARGE SCALE GENOMIC DNA]</scope>
    <source>
        <strain evidence="25">Uh4875-4</strain>
    </source>
</reference>
<keyword evidence="8" id="KW-0547">Nucleotide-binding</keyword>
<evidence type="ECO:0000256" key="22">
    <source>
        <dbReference type="ARBA" id="ARBA00049244"/>
    </source>
</evidence>
<evidence type="ECO:0000256" key="3">
    <source>
        <dbReference type="ARBA" id="ARBA00022612"/>
    </source>
</evidence>
<dbReference type="SUPFAM" id="SSF53098">
    <property type="entry name" value="Ribonuclease H-like"/>
    <property type="match status" value="1"/>
</dbReference>
<evidence type="ECO:0000256" key="11">
    <source>
        <dbReference type="ARBA" id="ARBA00022801"/>
    </source>
</evidence>
<evidence type="ECO:0000259" key="23">
    <source>
        <dbReference type="PROSITE" id="PS50994"/>
    </source>
</evidence>
<dbReference type="GO" id="GO:0006310">
    <property type="term" value="P:DNA recombination"/>
    <property type="evidence" value="ECO:0007669"/>
    <property type="project" value="UniProtKB-KW"/>
</dbReference>
<dbReference type="PROSITE" id="PS50994">
    <property type="entry name" value="INTEGRASE"/>
    <property type="match status" value="1"/>
</dbReference>
<evidence type="ECO:0000256" key="4">
    <source>
        <dbReference type="ARBA" id="ARBA00022670"/>
    </source>
</evidence>
<dbReference type="GO" id="GO:0003964">
    <property type="term" value="F:RNA-directed DNA polymerase activity"/>
    <property type="evidence" value="ECO:0007669"/>
    <property type="project" value="UniProtKB-KW"/>
</dbReference>
<keyword evidence="7" id="KW-0479">Metal-binding</keyword>
<dbReference type="GO" id="GO:0003723">
    <property type="term" value="F:RNA binding"/>
    <property type="evidence" value="ECO:0007669"/>
    <property type="project" value="UniProtKB-KW"/>
</dbReference>
<evidence type="ECO:0000256" key="7">
    <source>
        <dbReference type="ARBA" id="ARBA00022723"/>
    </source>
</evidence>
<dbReference type="InterPro" id="IPR043502">
    <property type="entry name" value="DNA/RNA_pol_sf"/>
</dbReference>
<keyword evidence="2" id="KW-0815">Transposition</keyword>
<evidence type="ECO:0000256" key="14">
    <source>
        <dbReference type="ARBA" id="ARBA00022884"/>
    </source>
</evidence>
<dbReference type="PANTHER" id="PTHR42648:SF11">
    <property type="entry name" value="TRANSPOSON TY4-P GAG-POL POLYPROTEIN"/>
    <property type="match status" value="1"/>
</dbReference>
<dbReference type="EMBL" id="CAGI01000150">
    <property type="protein sequence ID" value="CCF49923.1"/>
    <property type="molecule type" value="Genomic_DNA"/>
</dbReference>
<evidence type="ECO:0000256" key="10">
    <source>
        <dbReference type="ARBA" id="ARBA00022759"/>
    </source>
</evidence>
<dbReference type="PANTHER" id="PTHR42648">
    <property type="entry name" value="TRANSPOSASE, PUTATIVE-RELATED"/>
    <property type="match status" value="1"/>
</dbReference>
<keyword evidence="3" id="KW-1188">Viral release from host cell</keyword>
<dbReference type="GO" id="GO:0015074">
    <property type="term" value="P:DNA integration"/>
    <property type="evidence" value="ECO:0007669"/>
    <property type="project" value="UniProtKB-KW"/>
</dbReference>
<dbReference type="SUPFAM" id="SSF56672">
    <property type="entry name" value="DNA/RNA polymerases"/>
    <property type="match status" value="1"/>
</dbReference>
<dbReference type="Pfam" id="PF22936">
    <property type="entry name" value="Pol_BBD"/>
    <property type="match status" value="1"/>
</dbReference>
<evidence type="ECO:0000256" key="20">
    <source>
        <dbReference type="ARBA" id="ARBA00023268"/>
    </source>
</evidence>
<dbReference type="InterPro" id="IPR054722">
    <property type="entry name" value="PolX-like_BBD"/>
</dbReference>
<dbReference type="Gene3D" id="3.30.420.10">
    <property type="entry name" value="Ribonuclease H-like superfamily/Ribonuclease H"/>
    <property type="match status" value="1"/>
</dbReference>
<evidence type="ECO:0000256" key="6">
    <source>
        <dbReference type="ARBA" id="ARBA00022722"/>
    </source>
</evidence>
<evidence type="ECO:0000256" key="19">
    <source>
        <dbReference type="ARBA" id="ARBA00023172"/>
    </source>
</evidence>
<comment type="caution">
    <text evidence="24">The sequence shown here is derived from an EMBL/GenBank/DDBJ whole genome shotgun (WGS) entry which is preliminary data.</text>
</comment>
<protein>
    <recommendedName>
        <fullName evidence="23">Integrase catalytic domain-containing protein</fullName>
    </recommendedName>
</protein>
<evidence type="ECO:0000256" key="18">
    <source>
        <dbReference type="ARBA" id="ARBA00023113"/>
    </source>
</evidence>
<dbReference type="InterPro" id="IPR036397">
    <property type="entry name" value="RNaseH_sf"/>
</dbReference>
<comment type="function">
    <text evidence="1">The aspartyl protease (PR) mediates the proteolytic cleavages of the Gag and Gag-Pol polyproteins after assembly of the VLP.</text>
</comment>
<dbReference type="Proteomes" id="UP000006174">
    <property type="component" value="Unassembled WGS sequence"/>
</dbReference>
<evidence type="ECO:0000256" key="21">
    <source>
        <dbReference type="ARBA" id="ARBA00048173"/>
    </source>
</evidence>
<sequence>MPPRVDSVALLEHTMQIVREAHANWNEDQILECAFSMLNLQPNTSQAEKIPKLVLSIVSQIVKLNKNNWAICEPMFMDCIHPIKNAKCTLTGETLVGHVDYDEELDSHLLGLILSSCNHGPNSHINTYTVWEHDEEEQLGSTLYKKLKATLTINDEVKLSTIHDHIHEIKLINCNIINLGKELDKIWNDTARLGNCMDEKLKKSTLYCCIKDDWLYTQTVDSLKAAQPSCNYKYAYHALAKKHQEAKFSGHIHAAARATGNKNTTGQASEPRQVLNQEGYNRVNWLSVISADSLGTLQSIAPAIRSIPLHSRDRNSGVPFSMWILDSGATHHMVHDEDKLIAPMLRQGFIDTAGKEWLQVQVIGDATLQVRDVKIPLTDVLHIPNLSKNLLSVPALTENGAHVIFEESGATILQHDRSMVKSKTNQCKKRWEIHGDSLAAQLNDPLEGIDNNTTPAEPASSTISKLWHEQFGHPGRNKTMQIQAHYLGKETQLEHDAKDFKQSRHEQGWKAARQNEPKHPWNCKAEAFLALKTWIKAAETATDHILKCICSDNGSEWLSSEAEEWKRQAGFIWQKTTPYVSTQNGRVEHTIRSLQERMCAMLVQRSVPKELWPYGIMAAGHTLNLTPSANANRVPYEEFYHKSAHSLAKWLHIFGCLTWIHLPKKDHAGKHSMRAIPGIMIGYDNEHKGWKFYTPGYSLTQSPLKFRFESLEAEGMRQETDGNEPKLEVEVLDIRDPLPNAHTAPSTKPTNDDRSEIVVKEILGEAQTAILNLTPTLKEALASNDAQQWQEAICKELDGLKAMGTWEIVDIPPNANLINSKIILWLKLNANSILVRHKARLIAQGFTQQEGIDFEETFAPVAPLSTIRALLSLAVECDWEVHQLDIMMAYLNSMLKHTIYMKPPEGTKVPDGKAYQVIKGLYGLRQSGQEWNMEFDKFLQHSHFHRLDCVLCIYTRGKGDDFAIVIIYVNDMLIIAPKLEAVKHIKEEIGKRWRMEEGGDVSHFLGIKISRDQEAKTIYLEQTSYIKQLLDEHLDKCRKKSSVPLHDIPVPETMASIME</sequence>
<keyword evidence="18" id="KW-0917">Virion maturation</keyword>
<evidence type="ECO:0000256" key="5">
    <source>
        <dbReference type="ARBA" id="ARBA00022695"/>
    </source>
</evidence>
<keyword evidence="15" id="KW-0229">DNA integration</keyword>
<accession>I2FSN0</accession>
<keyword evidence="20" id="KW-0511">Multifunctional enzyme</keyword>
<dbReference type="InterPro" id="IPR013103">
    <property type="entry name" value="RVT_2"/>
</dbReference>